<dbReference type="PROSITE" id="PS51186">
    <property type="entry name" value="GNAT"/>
    <property type="match status" value="1"/>
</dbReference>
<dbReference type="HOGENOM" id="CLU_056890_0_1_11"/>
<dbReference type="AlphaFoldDB" id="S2WJJ6"/>
<dbReference type="InterPro" id="IPR016181">
    <property type="entry name" value="Acyl_CoA_acyltransferase"/>
</dbReference>
<dbReference type="SUPFAM" id="SSF55729">
    <property type="entry name" value="Acyl-CoA N-acyltransferases (Nat)"/>
    <property type="match status" value="2"/>
</dbReference>
<evidence type="ECO:0000256" key="2">
    <source>
        <dbReference type="ARBA" id="ARBA00023315"/>
    </source>
</evidence>
<proteinExistence type="predicted"/>
<keyword evidence="5" id="KW-1185">Reference proteome</keyword>
<protein>
    <recommendedName>
        <fullName evidence="3">N-acetyltransferase domain-containing protein</fullName>
    </recommendedName>
</protein>
<dbReference type="Pfam" id="PF13508">
    <property type="entry name" value="Acetyltransf_7"/>
    <property type="match status" value="1"/>
</dbReference>
<accession>S2WJJ6</accession>
<evidence type="ECO:0000259" key="3">
    <source>
        <dbReference type="PROSITE" id="PS51186"/>
    </source>
</evidence>
<dbReference type="STRING" id="883161.HMPREF9306_01109"/>
<dbReference type="PANTHER" id="PTHR43072">
    <property type="entry name" value="N-ACETYLTRANSFERASE"/>
    <property type="match status" value="1"/>
</dbReference>
<evidence type="ECO:0000313" key="4">
    <source>
        <dbReference type="EMBL" id="EPD32802.1"/>
    </source>
</evidence>
<dbReference type="Gene3D" id="3.40.630.30">
    <property type="match status" value="1"/>
</dbReference>
<dbReference type="CDD" id="cd04301">
    <property type="entry name" value="NAT_SF"/>
    <property type="match status" value="2"/>
</dbReference>
<keyword evidence="1" id="KW-0808">Transferase</keyword>
<dbReference type="InterPro" id="IPR000182">
    <property type="entry name" value="GNAT_dom"/>
</dbReference>
<gene>
    <name evidence="4" type="ORF">HMPREF9306_01109</name>
</gene>
<dbReference type="GO" id="GO:0016747">
    <property type="term" value="F:acyltransferase activity, transferring groups other than amino-acyl groups"/>
    <property type="evidence" value="ECO:0007669"/>
    <property type="project" value="InterPro"/>
</dbReference>
<organism evidence="4 5">
    <name type="scientific">Propionimicrobium lymphophilum ACS-093-V-SCH5</name>
    <dbReference type="NCBI Taxonomy" id="883161"/>
    <lineage>
        <taxon>Bacteria</taxon>
        <taxon>Bacillati</taxon>
        <taxon>Actinomycetota</taxon>
        <taxon>Actinomycetes</taxon>
        <taxon>Propionibacteriales</taxon>
        <taxon>Propionibacteriaceae</taxon>
        <taxon>Propionimicrobium</taxon>
    </lineage>
</organism>
<reference evidence="4 5" key="1">
    <citation type="submission" date="2013-04" db="EMBL/GenBank/DDBJ databases">
        <title>The Genome Sequence of Propionimicrobium lymphophilum ACS-093-V-SCH5.</title>
        <authorList>
            <consortium name="The Broad Institute Genomics Platform"/>
            <person name="Earl A."/>
            <person name="Ward D."/>
            <person name="Feldgarden M."/>
            <person name="Gevers D."/>
            <person name="Saerens B."/>
            <person name="Vaneechoutte M."/>
            <person name="Walker B."/>
            <person name="Young S."/>
            <person name="Zeng Q."/>
            <person name="Gargeya S."/>
            <person name="Fitzgerald M."/>
            <person name="Haas B."/>
            <person name="Abouelleil A."/>
            <person name="Allen A.W."/>
            <person name="Alvarado L."/>
            <person name="Arachchi H.M."/>
            <person name="Berlin A.M."/>
            <person name="Chapman S.B."/>
            <person name="Gainer-Dewar J."/>
            <person name="Goldberg J."/>
            <person name="Griggs A."/>
            <person name="Gujja S."/>
            <person name="Hansen M."/>
            <person name="Howarth C."/>
            <person name="Imamovic A."/>
            <person name="Ireland A."/>
            <person name="Larimer J."/>
            <person name="McCowan C."/>
            <person name="Murphy C."/>
            <person name="Pearson M."/>
            <person name="Poon T.W."/>
            <person name="Priest M."/>
            <person name="Roberts A."/>
            <person name="Saif S."/>
            <person name="Shea T."/>
            <person name="Sisk P."/>
            <person name="Sykes S."/>
            <person name="Wortman J."/>
            <person name="Nusbaum C."/>
            <person name="Birren B."/>
        </authorList>
    </citation>
    <scope>NUCLEOTIDE SEQUENCE [LARGE SCALE GENOMIC DNA]</scope>
    <source>
        <strain evidence="4 5">ACS-093-V-SCH5</strain>
    </source>
</reference>
<dbReference type="EMBL" id="AGZR01000006">
    <property type="protein sequence ID" value="EPD32802.1"/>
    <property type="molecule type" value="Genomic_DNA"/>
</dbReference>
<feature type="domain" description="N-acetyltransferase" evidence="3">
    <location>
        <begin position="190"/>
        <end position="341"/>
    </location>
</feature>
<name>S2WJJ6_9ACTN</name>
<evidence type="ECO:0000256" key="1">
    <source>
        <dbReference type="ARBA" id="ARBA00022679"/>
    </source>
</evidence>
<dbReference type="Pfam" id="PF00583">
    <property type="entry name" value="Acetyltransf_1"/>
    <property type="match status" value="1"/>
</dbReference>
<dbReference type="PATRIC" id="fig|883161.3.peg.1102"/>
<comment type="caution">
    <text evidence="4">The sequence shown here is derived from an EMBL/GenBank/DDBJ whole genome shotgun (WGS) entry which is preliminary data.</text>
</comment>
<dbReference type="Proteomes" id="UP000014417">
    <property type="component" value="Unassembled WGS sequence"/>
</dbReference>
<dbReference type="PANTHER" id="PTHR43072:SF51">
    <property type="entry name" value="ABC SUPERFAMILY TRANSPORT PROTEIN"/>
    <property type="match status" value="1"/>
</dbReference>
<keyword evidence="2" id="KW-0012">Acyltransferase</keyword>
<evidence type="ECO:0000313" key="5">
    <source>
        <dbReference type="Proteomes" id="UP000014417"/>
    </source>
</evidence>
<sequence length="341" mass="39050">MALTWAEAFVEPSLDWQFLSEGDLEAVAELRVAIEYFDDPVEHRSLEQMRRDFHAPHSHPQQHSVVGRDKAGTIVAYAWNHPSRSDLDDLEVWLEIGVHPGWRHRKIGERLVDWSIERAKMWFEYIKARREQSNETVNSLKLTMVVDEGSRIQEDLVQNGTLKPQRWFFDMHRQIHDANDYPKVQLPEGFRIECFSKELSESVRNAHNLAFSTREGTKDISQEDWYALVNRPECREDWSWVVVHEPTGQIAGYIINSQLREEDHDVREGWTDMLGVVPEFRSQGIGANLLCSSIKSFAENGANFAGIGVDTENAGGSADLFSSLGYVSADRVVLYGASFRD</sequence>
<dbReference type="OrthoDB" id="9799092at2"/>
<dbReference type="RefSeq" id="WP_016455942.1">
    <property type="nucleotide sequence ID" value="NZ_KE150269.1"/>
</dbReference>